<dbReference type="SMART" id="SM00065">
    <property type="entry name" value="GAF"/>
    <property type="match status" value="1"/>
</dbReference>
<dbReference type="InterPro" id="IPR029016">
    <property type="entry name" value="GAF-like_dom_sf"/>
</dbReference>
<dbReference type="PANTHER" id="PTHR33744">
    <property type="entry name" value="CARBOHYDRATE DIACID REGULATOR"/>
    <property type="match status" value="1"/>
</dbReference>
<sequence length="656" mass="70224">MRRQGGGRFAQVVGMSASGPPGGRISVDAVLALLDLAAKGLPDEHDAVADLLSAEQLDAESVAQVGQRVRELQGVVARLHRRDRELSALFSCARELAALHDVDKLVSGLVRRAHDLAGTDVTYLSEFDEQTRELRVRSTAGAIASAFQRLRVPPHTGLAGKVVESRAPQWTSHYAHLRDVPHADSIDTAVRAEGLVSILGVPLIAGEHVLGVLFAANRSEHAFSPEEVALLSAFADNVAVVLQTARLLSQARDAADETQRAYAELAQHVEAMERAGQVHEELTAAVLRGGGATDVARTLSDALERPVVIVDEHHAVLASSDGSAAGMIDSSPVRSALAESRRSGRCTPVEPSGDFRAAVAVLAGDMVLGGLLIGDGAVELGAVEQRTIERAAQITALLTLKQDAVRYAEDRVRGELLNDVLSPDVRRHSDLAARLRARRVRPEDLRTVVVAVVAPEHRRAALRALASTSGLAGEVEGVVTLVVPETDPREAAAAVRDRVRAGTGVEEVLAVAARPADALGELAARFAAVRDCSQVLAALGVESAAADADEYAPYTSMFAAEPASAHQFVDRMIGPVLRWDAERGTELLTTLRHFVDCNASPVRAARRMGVHTNTVLQRIDRITSLLGDSWREPEPFFRLSVAVRLEGLRRRFRLDS</sequence>
<dbReference type="OrthoDB" id="8026818at2"/>
<evidence type="ECO:0000259" key="2">
    <source>
        <dbReference type="SMART" id="SM00065"/>
    </source>
</evidence>
<evidence type="ECO:0000256" key="1">
    <source>
        <dbReference type="SAM" id="Coils"/>
    </source>
</evidence>
<reference evidence="3 4" key="1">
    <citation type="submission" date="2019-09" db="EMBL/GenBank/DDBJ databases">
        <title>Draft genome sequence of the thermophilic Saccharopolyspora hirsuta VKM Ac-666T.</title>
        <authorList>
            <person name="Lobastova T.G."/>
            <person name="Fokina V."/>
            <person name="Bragin E.Y."/>
            <person name="Shtratnikova V.Y."/>
            <person name="Starodumova I.P."/>
            <person name="Tarlachkov S.V."/>
            <person name="Donova M.V."/>
        </authorList>
    </citation>
    <scope>NUCLEOTIDE SEQUENCE [LARGE SCALE GENOMIC DNA]</scope>
    <source>
        <strain evidence="3 4">VKM Ac-666</strain>
    </source>
</reference>
<dbReference type="AlphaFoldDB" id="A0A5M7BJN5"/>
<evidence type="ECO:0000313" key="3">
    <source>
        <dbReference type="EMBL" id="KAA5828368.1"/>
    </source>
</evidence>
<protein>
    <submittedName>
        <fullName evidence="3">GAF domain-containing protein</fullName>
    </submittedName>
</protein>
<dbReference type="InterPro" id="IPR042070">
    <property type="entry name" value="PucR_C-HTH_sf"/>
</dbReference>
<comment type="caution">
    <text evidence="3">The sequence shown here is derived from an EMBL/GenBank/DDBJ whole genome shotgun (WGS) entry which is preliminary data.</text>
</comment>
<dbReference type="Pfam" id="PF13556">
    <property type="entry name" value="HTH_30"/>
    <property type="match status" value="1"/>
</dbReference>
<dbReference type="SUPFAM" id="SSF55781">
    <property type="entry name" value="GAF domain-like"/>
    <property type="match status" value="1"/>
</dbReference>
<accession>A0A5M7BJN5</accession>
<dbReference type="InterPro" id="IPR025736">
    <property type="entry name" value="PucR_C-HTH_dom"/>
</dbReference>
<dbReference type="Gene3D" id="3.30.450.40">
    <property type="match status" value="1"/>
</dbReference>
<dbReference type="EMBL" id="VWPH01000015">
    <property type="protein sequence ID" value="KAA5828368.1"/>
    <property type="molecule type" value="Genomic_DNA"/>
</dbReference>
<dbReference type="PANTHER" id="PTHR33744:SF1">
    <property type="entry name" value="DNA-BINDING TRANSCRIPTIONAL ACTIVATOR ADER"/>
    <property type="match status" value="1"/>
</dbReference>
<feature type="coiled-coil region" evidence="1">
    <location>
        <begin position="248"/>
        <end position="275"/>
    </location>
</feature>
<keyword evidence="1" id="KW-0175">Coiled coil</keyword>
<evidence type="ECO:0000313" key="4">
    <source>
        <dbReference type="Proteomes" id="UP000323946"/>
    </source>
</evidence>
<keyword evidence="4" id="KW-1185">Reference proteome</keyword>
<dbReference type="InterPro" id="IPR003018">
    <property type="entry name" value="GAF"/>
</dbReference>
<dbReference type="Gene3D" id="1.10.10.2840">
    <property type="entry name" value="PucR C-terminal helix-turn-helix domain"/>
    <property type="match status" value="1"/>
</dbReference>
<organism evidence="3 4">
    <name type="scientific">Saccharopolyspora hirsuta</name>
    <dbReference type="NCBI Taxonomy" id="1837"/>
    <lineage>
        <taxon>Bacteria</taxon>
        <taxon>Bacillati</taxon>
        <taxon>Actinomycetota</taxon>
        <taxon>Actinomycetes</taxon>
        <taxon>Pseudonocardiales</taxon>
        <taxon>Pseudonocardiaceae</taxon>
        <taxon>Saccharopolyspora</taxon>
    </lineage>
</organism>
<proteinExistence type="predicted"/>
<feature type="domain" description="GAF" evidence="2">
    <location>
        <begin position="101"/>
        <end position="252"/>
    </location>
</feature>
<name>A0A5M7BJN5_SACHI</name>
<dbReference type="Proteomes" id="UP000323946">
    <property type="component" value="Unassembled WGS sequence"/>
</dbReference>
<dbReference type="InterPro" id="IPR051448">
    <property type="entry name" value="CdaR-like_regulators"/>
</dbReference>
<dbReference type="Pfam" id="PF13185">
    <property type="entry name" value="GAF_2"/>
    <property type="match status" value="1"/>
</dbReference>
<gene>
    <name evidence="3" type="ORF">F1721_28410</name>
</gene>